<gene>
    <name evidence="1" type="ORF">IQ26_05228</name>
</gene>
<accession>A0A562N8C3</accession>
<comment type="caution">
    <text evidence="1">The sequence shown here is derived from an EMBL/GenBank/DDBJ whole genome shotgun (WGS) entry which is preliminary data.</text>
</comment>
<evidence type="ECO:0000313" key="2">
    <source>
        <dbReference type="Proteomes" id="UP000317122"/>
    </source>
</evidence>
<dbReference type="EMBL" id="VLKT01000038">
    <property type="protein sequence ID" value="TWI28350.1"/>
    <property type="molecule type" value="Genomic_DNA"/>
</dbReference>
<sequence>MDLLLKLRGASAEEMKRGVDAAKAVLDRAGLTAEQAAGAAFELEGWDIDGFPEDRTPSDAVFEANSVWGDAHQAALGACCADWPADKKPVAVELELLIDPEAQLADRDTALAKLRAIVEAKDGHGHASNKLLILAYRVAEELENARDLVSDVTVAYTRFAHSGFYPDEPIEPKRKAVLDAIDALEKATEKPTSR</sequence>
<dbReference type="Proteomes" id="UP000317122">
    <property type="component" value="Unassembled WGS sequence"/>
</dbReference>
<proteinExistence type="predicted"/>
<dbReference type="AlphaFoldDB" id="A0A562N8C3"/>
<dbReference type="RefSeq" id="WP_145721263.1">
    <property type="nucleotide sequence ID" value="NZ_BSPF01000049.1"/>
</dbReference>
<dbReference type="OrthoDB" id="8068187at2"/>
<name>A0A562N8C3_9HYPH</name>
<protein>
    <submittedName>
        <fullName evidence="1">Uncharacterized protein</fullName>
    </submittedName>
</protein>
<keyword evidence="2" id="KW-1185">Reference proteome</keyword>
<reference evidence="1 2" key="1">
    <citation type="journal article" date="2015" name="Stand. Genomic Sci.">
        <title>Genomic Encyclopedia of Bacterial and Archaeal Type Strains, Phase III: the genomes of soil and plant-associated and newly described type strains.</title>
        <authorList>
            <person name="Whitman W.B."/>
            <person name="Woyke T."/>
            <person name="Klenk H.P."/>
            <person name="Zhou Y."/>
            <person name="Lilburn T.G."/>
            <person name="Beck B.J."/>
            <person name="De Vos P."/>
            <person name="Vandamme P."/>
            <person name="Eisen J.A."/>
            <person name="Garrity G."/>
            <person name="Hugenholtz P."/>
            <person name="Kyrpides N.C."/>
        </authorList>
    </citation>
    <scope>NUCLEOTIDE SEQUENCE [LARGE SCALE GENOMIC DNA]</scope>
    <source>
        <strain evidence="1 2">CGMCC 1.2546</strain>
    </source>
</reference>
<organism evidence="1 2">
    <name type="scientific">Mesorhizobium tianshanense</name>
    <dbReference type="NCBI Taxonomy" id="39844"/>
    <lineage>
        <taxon>Bacteria</taxon>
        <taxon>Pseudomonadati</taxon>
        <taxon>Pseudomonadota</taxon>
        <taxon>Alphaproteobacteria</taxon>
        <taxon>Hyphomicrobiales</taxon>
        <taxon>Phyllobacteriaceae</taxon>
        <taxon>Mesorhizobium</taxon>
    </lineage>
</organism>
<evidence type="ECO:0000313" key="1">
    <source>
        <dbReference type="EMBL" id="TWI28350.1"/>
    </source>
</evidence>